<dbReference type="Proteomes" id="UP000532746">
    <property type="component" value="Unassembled WGS sequence"/>
</dbReference>
<evidence type="ECO:0000256" key="1">
    <source>
        <dbReference type="SAM" id="Phobius"/>
    </source>
</evidence>
<keyword evidence="1" id="KW-0812">Transmembrane</keyword>
<keyword evidence="1" id="KW-1133">Transmembrane helix</keyword>
<protein>
    <submittedName>
        <fullName evidence="2">Uncharacterized protein</fullName>
    </submittedName>
</protein>
<accession>A0A7W9WAC1</accession>
<dbReference type="RefSeq" id="WP_183402051.1">
    <property type="nucleotide sequence ID" value="NZ_JACHGG010000001.1"/>
</dbReference>
<reference evidence="2 3" key="1">
    <citation type="submission" date="2020-08" db="EMBL/GenBank/DDBJ databases">
        <title>Genomic Encyclopedia of Type Strains, Phase IV (KMG-IV): sequencing the most valuable type-strain genomes for metagenomic binning, comparative biology and taxonomic classification.</title>
        <authorList>
            <person name="Goeker M."/>
        </authorList>
    </citation>
    <scope>NUCLEOTIDE SEQUENCE [LARGE SCALE GENOMIC DNA]</scope>
    <source>
        <strain evidence="2 3">DSM 26718</strain>
    </source>
</reference>
<comment type="caution">
    <text evidence="2">The sequence shown here is derived from an EMBL/GenBank/DDBJ whole genome shotgun (WGS) entry which is preliminary data.</text>
</comment>
<feature type="transmembrane region" description="Helical" evidence="1">
    <location>
        <begin position="12"/>
        <end position="32"/>
    </location>
</feature>
<sequence>MSWPLPPTTRRLVGWLFLIAGFLLLLGVGLRLGVVYYEYQQLGSAALNSTRLILSLMMLVAAMLMLRYGWRERRGNDTVD</sequence>
<name>A0A7W9WAC1_9BACT</name>
<evidence type="ECO:0000313" key="2">
    <source>
        <dbReference type="EMBL" id="MBB6057743.1"/>
    </source>
</evidence>
<gene>
    <name evidence="2" type="ORF">HNQ93_000573</name>
</gene>
<keyword evidence="3" id="KW-1185">Reference proteome</keyword>
<evidence type="ECO:0000313" key="3">
    <source>
        <dbReference type="Proteomes" id="UP000532746"/>
    </source>
</evidence>
<dbReference type="EMBL" id="JACHGG010000001">
    <property type="protein sequence ID" value="MBB6057743.1"/>
    <property type="molecule type" value="Genomic_DNA"/>
</dbReference>
<organism evidence="2 3">
    <name type="scientific">Hymenobacter luteus</name>
    <dbReference type="NCBI Taxonomy" id="1411122"/>
    <lineage>
        <taxon>Bacteria</taxon>
        <taxon>Pseudomonadati</taxon>
        <taxon>Bacteroidota</taxon>
        <taxon>Cytophagia</taxon>
        <taxon>Cytophagales</taxon>
        <taxon>Hymenobacteraceae</taxon>
        <taxon>Hymenobacter</taxon>
    </lineage>
</organism>
<keyword evidence="1" id="KW-0472">Membrane</keyword>
<dbReference type="AlphaFoldDB" id="A0A7W9WAC1"/>
<proteinExistence type="predicted"/>
<feature type="transmembrane region" description="Helical" evidence="1">
    <location>
        <begin position="52"/>
        <end position="70"/>
    </location>
</feature>